<protein>
    <submittedName>
        <fullName evidence="1">Uncharacterized protein</fullName>
    </submittedName>
</protein>
<proteinExistence type="predicted"/>
<sequence length="79" mass="8881">MKNQSFNLESLLTLSPSRLQLLLLASGVSLSVQECARLQQIAKLHKNTLQSLPLLYKETEQVLGKKKIKELLSKSSLFL</sequence>
<dbReference type="STRING" id="135826.KP77_23330"/>
<evidence type="ECO:0000313" key="2">
    <source>
        <dbReference type="Proteomes" id="UP000031950"/>
    </source>
</evidence>
<dbReference type="RefSeq" id="WP_041122893.1">
    <property type="nucleotide sequence ID" value="NZ_JXRQ01000020.1"/>
</dbReference>
<organism evidence="1 2">
    <name type="scientific">Jeotgalibacillus alimentarius</name>
    <dbReference type="NCBI Taxonomy" id="135826"/>
    <lineage>
        <taxon>Bacteria</taxon>
        <taxon>Bacillati</taxon>
        <taxon>Bacillota</taxon>
        <taxon>Bacilli</taxon>
        <taxon>Bacillales</taxon>
        <taxon>Caryophanaceae</taxon>
        <taxon>Jeotgalibacillus</taxon>
    </lineage>
</organism>
<dbReference type="EMBL" id="JXRQ01000020">
    <property type="protein sequence ID" value="KIL48546.1"/>
    <property type="molecule type" value="Genomic_DNA"/>
</dbReference>
<dbReference type="PATRIC" id="fig|135826.4.peg.2325"/>
<gene>
    <name evidence="1" type="ORF">KP77_23330</name>
</gene>
<accession>A0A0C2VVX1</accession>
<name>A0A0C2VVX1_9BACL</name>
<dbReference type="Proteomes" id="UP000031950">
    <property type="component" value="Unassembled WGS sequence"/>
</dbReference>
<evidence type="ECO:0000313" key="1">
    <source>
        <dbReference type="EMBL" id="KIL48546.1"/>
    </source>
</evidence>
<keyword evidence="2" id="KW-1185">Reference proteome</keyword>
<dbReference type="AlphaFoldDB" id="A0A0C2VVX1"/>
<comment type="caution">
    <text evidence="1">The sequence shown here is derived from an EMBL/GenBank/DDBJ whole genome shotgun (WGS) entry which is preliminary data.</text>
</comment>
<reference evidence="1 2" key="1">
    <citation type="submission" date="2015-01" db="EMBL/GenBank/DDBJ databases">
        <title>Genome sequence of Jeotgalibacillus alimentarius.</title>
        <authorList>
            <person name="Goh K.M."/>
            <person name="Chan K.-G."/>
            <person name="Yaakop A.S."/>
            <person name="Ee R."/>
            <person name="Gan H.M."/>
            <person name="Chan C.S."/>
        </authorList>
    </citation>
    <scope>NUCLEOTIDE SEQUENCE [LARGE SCALE GENOMIC DNA]</scope>
    <source>
        <strain evidence="1 2">YKJ-13</strain>
    </source>
</reference>